<evidence type="ECO:0008006" key="3">
    <source>
        <dbReference type="Google" id="ProtNLM"/>
    </source>
</evidence>
<accession>A0ABM8GM96</accession>
<dbReference type="RefSeq" id="WP_286346303.1">
    <property type="nucleotide sequence ID" value="NZ_AP027732.1"/>
</dbReference>
<protein>
    <recommendedName>
        <fullName evidence="3">RHS repeat-associated core domain-containing protein</fullName>
    </recommendedName>
</protein>
<dbReference type="Proteomes" id="UP001321486">
    <property type="component" value="Chromosome"/>
</dbReference>
<dbReference type="NCBIfam" id="TIGR01643">
    <property type="entry name" value="YD_repeat_2x"/>
    <property type="match status" value="1"/>
</dbReference>
<keyword evidence="2" id="KW-1185">Reference proteome</keyword>
<organism evidence="1 2">
    <name type="scientific">Frondihabitans sucicola</name>
    <dbReference type="NCBI Taxonomy" id="1268041"/>
    <lineage>
        <taxon>Bacteria</taxon>
        <taxon>Bacillati</taxon>
        <taxon>Actinomycetota</taxon>
        <taxon>Actinomycetes</taxon>
        <taxon>Micrococcales</taxon>
        <taxon>Microbacteriaceae</taxon>
        <taxon>Frondihabitans</taxon>
    </lineage>
</organism>
<name>A0ABM8GM96_9MICO</name>
<gene>
    <name evidence="1" type="ORF">GCM10025867_17730</name>
</gene>
<dbReference type="Gene3D" id="2.180.10.10">
    <property type="entry name" value="RHS repeat-associated core"/>
    <property type="match status" value="1"/>
</dbReference>
<dbReference type="NCBIfam" id="TIGR03696">
    <property type="entry name" value="Rhs_assc_core"/>
    <property type="match status" value="1"/>
</dbReference>
<evidence type="ECO:0000313" key="1">
    <source>
        <dbReference type="EMBL" id="BDZ49532.1"/>
    </source>
</evidence>
<sequence>MEYVHDALGRRIRRTEPDGSTTDYAWSDLGYLRGVVSRDASFGLVGDVDVWVDVLGELADAGGAAIWWDTADPVPSLVSLAGTSLLDLPGGIAAIDGDWTSSGWRSARATDATDPWAALEAASSILPGLSLPQGVSLGAGGALGVAGLEWLGARVYDPSARGFLSTDPIEAIVGAAWSGNPYSYAGNDPLHAVDPLGLRPATDADLKAYRDAHQGAFAAVGHWWDDNWQYVVAGVAIAGGIALMCTGVGGPAGIALMVASGALLSGGVSVASQKATTGKVDWKKAGVDAAIGGAAGGVGGAAAAGLSKLAPIVTRAAAPAVQRVVAPILSSAGRAAISSGVSGATSNTLSYGLQDPNRTTGGYVQAAASGFGVGTFFSGASSKLGSTVVSKLDITPRIPAGWGQHLQAPNVTRWNTVIGGTVNHGVGGMQAVVNEAIKPDGDMSRENLSSTFVSGFIGGAEGPSTGLRAAH</sequence>
<dbReference type="EMBL" id="AP027732">
    <property type="protein sequence ID" value="BDZ49532.1"/>
    <property type="molecule type" value="Genomic_DNA"/>
</dbReference>
<reference evidence="2" key="1">
    <citation type="journal article" date="2019" name="Int. J. Syst. Evol. Microbiol.">
        <title>The Global Catalogue of Microorganisms (GCM) 10K type strain sequencing project: providing services to taxonomists for standard genome sequencing and annotation.</title>
        <authorList>
            <consortium name="The Broad Institute Genomics Platform"/>
            <consortium name="The Broad Institute Genome Sequencing Center for Infectious Disease"/>
            <person name="Wu L."/>
            <person name="Ma J."/>
        </authorList>
    </citation>
    <scope>NUCLEOTIDE SEQUENCE [LARGE SCALE GENOMIC DNA]</scope>
    <source>
        <strain evidence="2">NBRC 108728</strain>
    </source>
</reference>
<proteinExistence type="predicted"/>
<evidence type="ECO:0000313" key="2">
    <source>
        <dbReference type="Proteomes" id="UP001321486"/>
    </source>
</evidence>
<dbReference type="InterPro" id="IPR022385">
    <property type="entry name" value="Rhs_assc_core"/>
</dbReference>
<dbReference type="InterPro" id="IPR006530">
    <property type="entry name" value="YD"/>
</dbReference>